<comment type="caution">
    <text evidence="2">The sequence shown here is derived from an EMBL/GenBank/DDBJ whole genome shotgun (WGS) entry which is preliminary data.</text>
</comment>
<dbReference type="GO" id="GO:0007618">
    <property type="term" value="P:mating"/>
    <property type="evidence" value="ECO:0007669"/>
    <property type="project" value="InterPro"/>
</dbReference>
<protein>
    <recommendedName>
        <fullName evidence="4">Accessory gland-specific peptide 26Aa</fullName>
    </recommendedName>
</protein>
<proteinExistence type="predicted"/>
<evidence type="ECO:0000313" key="3">
    <source>
        <dbReference type="Proteomes" id="UP001059596"/>
    </source>
</evidence>
<gene>
    <name evidence="2" type="ORF">M5D96_008944</name>
</gene>
<dbReference type="Proteomes" id="UP001059596">
    <property type="component" value="Unassembled WGS sequence"/>
</dbReference>
<organism evidence="2 3">
    <name type="scientific">Drosophila gunungcola</name>
    <name type="common">fruit fly</name>
    <dbReference type="NCBI Taxonomy" id="103775"/>
    <lineage>
        <taxon>Eukaryota</taxon>
        <taxon>Metazoa</taxon>
        <taxon>Ecdysozoa</taxon>
        <taxon>Arthropoda</taxon>
        <taxon>Hexapoda</taxon>
        <taxon>Insecta</taxon>
        <taxon>Pterygota</taxon>
        <taxon>Neoptera</taxon>
        <taxon>Endopterygota</taxon>
        <taxon>Diptera</taxon>
        <taxon>Brachycera</taxon>
        <taxon>Muscomorpha</taxon>
        <taxon>Ephydroidea</taxon>
        <taxon>Drosophilidae</taxon>
        <taxon>Drosophila</taxon>
        <taxon>Sophophora</taxon>
    </lineage>
</organism>
<dbReference type="AlphaFoldDB" id="A0A9Q0BNN8"/>
<dbReference type="EMBL" id="JAMKOV010000008">
    <property type="protein sequence ID" value="KAI8038255.1"/>
    <property type="molecule type" value="Genomic_DNA"/>
</dbReference>
<feature type="region of interest" description="Disordered" evidence="1">
    <location>
        <begin position="77"/>
        <end position="96"/>
    </location>
</feature>
<name>A0A9Q0BNN8_9MUSC</name>
<sequence length="299" mass="33641">MINNIGYVKYSIMGGFFAWLIAVLLLANGDSVPQNVLSKSDSVQRDSSLGDSLMNFHKSDSLPNVTPWGDYVAQSAPFKSDPPLSETSKQDKNDSLPSATPFGYYVTQSAPLTETSKKDLLVLQNKGNLEGDSGKNGTSPGHFSPSVKALQQRLLEEQAKTLLFRNQSAYLLKEIQARKSQVLKAQELSLDMVDKRNRVNRNLLEIHVQLENVRKQVKKCQGKLSGKEIFRLADIEASRLLKEEREPVVNYNNRNRFLKLLRELRRKIKKEINLVSELVADSTTTVRPTDGIFPTLPWP</sequence>
<dbReference type="Pfam" id="PF03082">
    <property type="entry name" value="MAGSP"/>
    <property type="match status" value="1"/>
</dbReference>
<dbReference type="GO" id="GO:0005576">
    <property type="term" value="C:extracellular region"/>
    <property type="evidence" value="ECO:0007669"/>
    <property type="project" value="InterPro"/>
</dbReference>
<evidence type="ECO:0000256" key="1">
    <source>
        <dbReference type="SAM" id="MobiDB-lite"/>
    </source>
</evidence>
<keyword evidence="3" id="KW-1185">Reference proteome</keyword>
<reference evidence="2" key="1">
    <citation type="journal article" date="2023" name="Genome Biol. Evol.">
        <title>Long-read-based Genome Assembly of Drosophila gunungcola Reveals Fewer Chemosensory Genes in Flower-breeding Species.</title>
        <authorList>
            <person name="Negi A."/>
            <person name="Liao B.Y."/>
            <person name="Yeh S.D."/>
        </authorList>
    </citation>
    <scope>NUCLEOTIDE SEQUENCE</scope>
    <source>
        <strain evidence="2">Sukarami</strain>
    </source>
</reference>
<dbReference type="InterPro" id="IPR004315">
    <property type="entry name" value="Male_ac_gland_sc"/>
</dbReference>
<evidence type="ECO:0008006" key="4">
    <source>
        <dbReference type="Google" id="ProtNLM"/>
    </source>
</evidence>
<evidence type="ECO:0000313" key="2">
    <source>
        <dbReference type="EMBL" id="KAI8038255.1"/>
    </source>
</evidence>
<accession>A0A9Q0BNN8</accession>